<protein>
    <submittedName>
        <fullName evidence="1">Uncharacterized protein</fullName>
    </submittedName>
</protein>
<dbReference type="VEuPathDB" id="FungiDB:RhiirA1_470333"/>
<reference evidence="1 2" key="1">
    <citation type="submission" date="2015-10" db="EMBL/GenBank/DDBJ databases">
        <title>Genome analyses suggest a sexual origin of heterokaryosis in a supposedly ancient asexual fungus.</title>
        <authorList>
            <person name="Ropars J."/>
            <person name="Sedzielewska K."/>
            <person name="Noel J."/>
            <person name="Charron P."/>
            <person name="Farinelli L."/>
            <person name="Marton T."/>
            <person name="Kruger M."/>
            <person name="Pelin A."/>
            <person name="Brachmann A."/>
            <person name="Corradi N."/>
        </authorList>
    </citation>
    <scope>NUCLEOTIDE SEQUENCE [LARGE SCALE GENOMIC DNA]</scope>
    <source>
        <strain evidence="1 2">A4</strain>
    </source>
</reference>
<keyword evidence="2" id="KW-1185">Reference proteome</keyword>
<evidence type="ECO:0000313" key="1">
    <source>
        <dbReference type="EMBL" id="PKY47602.1"/>
    </source>
</evidence>
<dbReference type="VEuPathDB" id="FungiDB:RhiirFUN_001917"/>
<name>A0A2I1GLU0_9GLOM</name>
<dbReference type="AlphaFoldDB" id="A0A2I1GLU0"/>
<dbReference type="Proteomes" id="UP000234323">
    <property type="component" value="Unassembled WGS sequence"/>
</dbReference>
<organism evidence="1 2">
    <name type="scientific">Rhizophagus irregularis</name>
    <dbReference type="NCBI Taxonomy" id="588596"/>
    <lineage>
        <taxon>Eukaryota</taxon>
        <taxon>Fungi</taxon>
        <taxon>Fungi incertae sedis</taxon>
        <taxon>Mucoromycota</taxon>
        <taxon>Glomeromycotina</taxon>
        <taxon>Glomeromycetes</taxon>
        <taxon>Glomerales</taxon>
        <taxon>Glomeraceae</taxon>
        <taxon>Rhizophagus</taxon>
    </lineage>
</organism>
<gene>
    <name evidence="1" type="ORF">RhiirA4_462876</name>
</gene>
<proteinExistence type="predicted"/>
<dbReference type="EMBL" id="LLXI01000561">
    <property type="protein sequence ID" value="PKY47602.1"/>
    <property type="molecule type" value="Genomic_DNA"/>
</dbReference>
<evidence type="ECO:0000313" key="2">
    <source>
        <dbReference type="Proteomes" id="UP000234323"/>
    </source>
</evidence>
<comment type="caution">
    <text evidence="1">The sequence shown here is derived from an EMBL/GenBank/DDBJ whole genome shotgun (WGS) entry which is preliminary data.</text>
</comment>
<dbReference type="VEuPathDB" id="FungiDB:FUN_018191"/>
<dbReference type="VEuPathDB" id="FungiDB:FUN_003311"/>
<sequence length="169" mass="19260">MNGTGKRKKAIIAVQDNNFETASDDLCSFHRNSINDLLRKNSESEAENNSKLNPYDLTHTLIALVQNKMKVNKQHDEDSDESIENEFSFDYSNTIENYLISPEINEDEATIKNKANDEISEEIYYIPFIPWCSNEAIKVHNIIDAKVKVEQQHQAKLRKGSVSGITTPN</sequence>
<accession>A0A2I1GLU0</accession>